<proteinExistence type="predicted"/>
<name>A0AAE8M7Y1_9HYPO</name>
<dbReference type="EMBL" id="ONZP01000183">
    <property type="protein sequence ID" value="SPJ75963.1"/>
    <property type="molecule type" value="Genomic_DNA"/>
</dbReference>
<dbReference type="Gene3D" id="3.30.559.30">
    <property type="entry name" value="Nonribosomal peptide synthetase, condensation domain"/>
    <property type="match status" value="1"/>
</dbReference>
<comment type="caution">
    <text evidence="1">The sequence shown here is derived from an EMBL/GenBank/DDBJ whole genome shotgun (WGS) entry which is preliminary data.</text>
</comment>
<organism evidence="1 2">
    <name type="scientific">Fusarium torulosum</name>
    <dbReference type="NCBI Taxonomy" id="33205"/>
    <lineage>
        <taxon>Eukaryota</taxon>
        <taxon>Fungi</taxon>
        <taxon>Dikarya</taxon>
        <taxon>Ascomycota</taxon>
        <taxon>Pezizomycotina</taxon>
        <taxon>Sordariomycetes</taxon>
        <taxon>Hypocreomycetidae</taxon>
        <taxon>Hypocreales</taxon>
        <taxon>Nectriaceae</taxon>
        <taxon>Fusarium</taxon>
    </lineage>
</organism>
<dbReference type="InterPro" id="IPR023213">
    <property type="entry name" value="CAT-like_dom_sf"/>
</dbReference>
<reference evidence="1" key="1">
    <citation type="submission" date="2018-03" db="EMBL/GenBank/DDBJ databases">
        <authorList>
            <person name="Guldener U."/>
        </authorList>
    </citation>
    <scope>NUCLEOTIDE SEQUENCE</scope>
</reference>
<accession>A0AAE8M7Y1</accession>
<evidence type="ECO:0008006" key="3">
    <source>
        <dbReference type="Google" id="ProtNLM"/>
    </source>
</evidence>
<dbReference type="Pfam" id="PF07247">
    <property type="entry name" value="AATase"/>
    <property type="match status" value="1"/>
</dbReference>
<dbReference type="SUPFAM" id="SSF52777">
    <property type="entry name" value="CoA-dependent acyltransferases"/>
    <property type="match status" value="2"/>
</dbReference>
<dbReference type="Proteomes" id="UP001187734">
    <property type="component" value="Unassembled WGS sequence"/>
</dbReference>
<protein>
    <recommendedName>
        <fullName evidence="3">Alcohol acetyltransferase</fullName>
    </recommendedName>
</protein>
<dbReference type="InterPro" id="IPR052058">
    <property type="entry name" value="Alcohol_O-acetyltransferase"/>
</dbReference>
<dbReference type="AlphaFoldDB" id="A0AAE8M7Y1"/>
<evidence type="ECO:0000313" key="2">
    <source>
        <dbReference type="Proteomes" id="UP001187734"/>
    </source>
</evidence>
<dbReference type="PANTHER" id="PTHR28037:SF1">
    <property type="entry name" value="ALCOHOL O-ACETYLTRANSFERASE 1-RELATED"/>
    <property type="match status" value="1"/>
</dbReference>
<keyword evidence="2" id="KW-1185">Reference proteome</keyword>
<gene>
    <name evidence="1" type="ORF">FTOL_05694</name>
</gene>
<dbReference type="Gene3D" id="3.30.559.10">
    <property type="entry name" value="Chloramphenicol acetyltransferase-like domain"/>
    <property type="match status" value="1"/>
</dbReference>
<dbReference type="InterPro" id="IPR010828">
    <property type="entry name" value="Atf2/Sli1-like"/>
</dbReference>
<sequence>MAPLYNRNRTLNSKHKNEALRRLSPIESLQSAAHLLGLYVGCVVSCRYHVPETLLASATEPSFESRIELAFAQAISQFPVFTVGRINVDTKKPLWVRLDRIDFNNHIKWQTVSETEDYTNVHDDALHWQVNTPYANLDTQPSWRSTIIRRATSNFIDVIFAWDHTAGDGKSGKLFQDKLLACLNDQTEAQDNVILQDRAFEVPVTDFTPPLHHLIKLPVSLNFTLGEFGRDLIATTRPNKPPQTAQWAPIKTGLAKSRLLQIEIAEDSLRSVLTACRQHETTLTGLLQTLILMSMAARVDESKARAFECGTPVCFRQFQQPGTSNIDMNKTAINSVVYWPFVFDQGIVATLRRRIEDAKGNPELNEHVEATVWSAAKAIRERLSAKLKQGAKNDPIGLAKFITNWKSFLMDHTKSRVMSWEVSNIGVFNGGASEETTGGQQKWTVESAIFTQSASVSGPALTFSAISVKGGALVLSCCWQVGVVEDELAKGVSADMETWLNQLGATGNIQFAT</sequence>
<evidence type="ECO:0000313" key="1">
    <source>
        <dbReference type="EMBL" id="SPJ75963.1"/>
    </source>
</evidence>
<dbReference type="GO" id="GO:0008080">
    <property type="term" value="F:N-acetyltransferase activity"/>
    <property type="evidence" value="ECO:0007669"/>
    <property type="project" value="TreeGrafter"/>
</dbReference>
<dbReference type="PANTHER" id="PTHR28037">
    <property type="entry name" value="ALCOHOL O-ACETYLTRANSFERASE 1-RELATED"/>
    <property type="match status" value="1"/>
</dbReference>